<dbReference type="Proteomes" id="UP000016930">
    <property type="component" value="Unassembled WGS sequence"/>
</dbReference>
<name>M2QCX4_CERS8</name>
<feature type="region of interest" description="Disordered" evidence="1">
    <location>
        <begin position="133"/>
        <end position="153"/>
    </location>
</feature>
<evidence type="ECO:0000256" key="1">
    <source>
        <dbReference type="SAM" id="MobiDB-lite"/>
    </source>
</evidence>
<dbReference type="AlphaFoldDB" id="M2QCX4"/>
<protein>
    <submittedName>
        <fullName evidence="2">Uncharacterized protein</fullName>
    </submittedName>
</protein>
<dbReference type="EMBL" id="KB445802">
    <property type="protein sequence ID" value="EMD34883.1"/>
    <property type="molecule type" value="Genomic_DNA"/>
</dbReference>
<feature type="compositionally biased region" description="Polar residues" evidence="1">
    <location>
        <begin position="138"/>
        <end position="148"/>
    </location>
</feature>
<sequence>MDDVGYLIFRGKTIGLHLCRSVRCLEHVHLVDNHGYLWIFIDPEYNSNISTTPPEAFAVVVGYDPNAGAIKALLLKEHHQDHFHIESYFTMSGEHYAELTKNWEVREFSVGGTEMRQKLSSRKVLESLKQAQFEINADQPSDTEGTNEPSDRQKSAIQRINDNFADVFNLQEIVPFDPLSNEFQGYWQERMSKETRFRQVLQEGIHEFSGPLSPSLPVPSSEDREDSWEFQDLYDLVQKFSGKLGKQEKDNDGFTISRRLPEFHFESMFAQDDWKDLEDEQAAYSARFERTFESELWTEAGLIETRQSLHQNSALEEAHLNEDCYDTDEI</sequence>
<keyword evidence="3" id="KW-1185">Reference proteome</keyword>
<gene>
    <name evidence="2" type="ORF">CERSUDRAFT_125402</name>
</gene>
<dbReference type="OrthoDB" id="10513572at2759"/>
<reference evidence="2 3" key="1">
    <citation type="journal article" date="2012" name="Proc. Natl. Acad. Sci. U.S.A.">
        <title>Comparative genomics of Ceriporiopsis subvermispora and Phanerochaete chrysosporium provide insight into selective ligninolysis.</title>
        <authorList>
            <person name="Fernandez-Fueyo E."/>
            <person name="Ruiz-Duenas F.J."/>
            <person name="Ferreira P."/>
            <person name="Floudas D."/>
            <person name="Hibbett D.S."/>
            <person name="Canessa P."/>
            <person name="Larrondo L.F."/>
            <person name="James T.Y."/>
            <person name="Seelenfreund D."/>
            <person name="Lobos S."/>
            <person name="Polanco R."/>
            <person name="Tello M."/>
            <person name="Honda Y."/>
            <person name="Watanabe T."/>
            <person name="Watanabe T."/>
            <person name="Ryu J.S."/>
            <person name="Kubicek C.P."/>
            <person name="Schmoll M."/>
            <person name="Gaskell J."/>
            <person name="Hammel K.E."/>
            <person name="St John F.J."/>
            <person name="Vanden Wymelenberg A."/>
            <person name="Sabat G."/>
            <person name="Splinter BonDurant S."/>
            <person name="Syed K."/>
            <person name="Yadav J.S."/>
            <person name="Doddapaneni H."/>
            <person name="Subramanian V."/>
            <person name="Lavin J.L."/>
            <person name="Oguiza J.A."/>
            <person name="Perez G."/>
            <person name="Pisabarro A.G."/>
            <person name="Ramirez L."/>
            <person name="Santoyo F."/>
            <person name="Master E."/>
            <person name="Coutinho P.M."/>
            <person name="Henrissat B."/>
            <person name="Lombard V."/>
            <person name="Magnuson J.K."/>
            <person name="Kuees U."/>
            <person name="Hori C."/>
            <person name="Igarashi K."/>
            <person name="Samejima M."/>
            <person name="Held B.W."/>
            <person name="Barry K.W."/>
            <person name="LaButti K.M."/>
            <person name="Lapidus A."/>
            <person name="Lindquist E.A."/>
            <person name="Lucas S.M."/>
            <person name="Riley R."/>
            <person name="Salamov A.A."/>
            <person name="Hoffmeister D."/>
            <person name="Schwenk D."/>
            <person name="Hadar Y."/>
            <person name="Yarden O."/>
            <person name="de Vries R.P."/>
            <person name="Wiebenga A."/>
            <person name="Stenlid J."/>
            <person name="Eastwood D."/>
            <person name="Grigoriev I.V."/>
            <person name="Berka R.M."/>
            <person name="Blanchette R.A."/>
            <person name="Kersten P."/>
            <person name="Martinez A.T."/>
            <person name="Vicuna R."/>
            <person name="Cullen D."/>
        </authorList>
    </citation>
    <scope>NUCLEOTIDE SEQUENCE [LARGE SCALE GENOMIC DNA]</scope>
    <source>
        <strain evidence="2 3">B</strain>
    </source>
</reference>
<dbReference type="HOGENOM" id="CLU_841970_0_0_1"/>
<proteinExistence type="predicted"/>
<evidence type="ECO:0000313" key="2">
    <source>
        <dbReference type="EMBL" id="EMD34883.1"/>
    </source>
</evidence>
<organism evidence="2 3">
    <name type="scientific">Ceriporiopsis subvermispora (strain B)</name>
    <name type="common">White-rot fungus</name>
    <name type="synonym">Gelatoporia subvermispora</name>
    <dbReference type="NCBI Taxonomy" id="914234"/>
    <lineage>
        <taxon>Eukaryota</taxon>
        <taxon>Fungi</taxon>
        <taxon>Dikarya</taxon>
        <taxon>Basidiomycota</taxon>
        <taxon>Agaricomycotina</taxon>
        <taxon>Agaricomycetes</taxon>
        <taxon>Polyporales</taxon>
        <taxon>Gelatoporiaceae</taxon>
        <taxon>Gelatoporia</taxon>
    </lineage>
</organism>
<accession>M2QCX4</accession>
<evidence type="ECO:0000313" key="3">
    <source>
        <dbReference type="Proteomes" id="UP000016930"/>
    </source>
</evidence>